<dbReference type="InterPro" id="IPR011051">
    <property type="entry name" value="RmlC_Cupin_sf"/>
</dbReference>
<dbReference type="InterPro" id="IPR014710">
    <property type="entry name" value="RmlC-like_jellyroll"/>
</dbReference>
<accession>A0ABR7JNV0</accession>
<feature type="domain" description="Cupin type-2" evidence="1">
    <location>
        <begin position="38"/>
        <end position="100"/>
    </location>
</feature>
<dbReference type="Proteomes" id="UP000609849">
    <property type="component" value="Unassembled WGS sequence"/>
</dbReference>
<organism evidence="2 3">
    <name type="scientific">Romboutsia faecis</name>
    <dbReference type="NCBI Taxonomy" id="2764597"/>
    <lineage>
        <taxon>Bacteria</taxon>
        <taxon>Bacillati</taxon>
        <taxon>Bacillota</taxon>
        <taxon>Clostridia</taxon>
        <taxon>Peptostreptococcales</taxon>
        <taxon>Peptostreptococcaceae</taxon>
        <taxon>Romboutsia</taxon>
    </lineage>
</organism>
<reference evidence="2 3" key="1">
    <citation type="submission" date="2020-08" db="EMBL/GenBank/DDBJ databases">
        <authorList>
            <person name="Liu C."/>
            <person name="Sun Q."/>
        </authorList>
    </citation>
    <scope>NUCLEOTIDE SEQUENCE [LARGE SCALE GENOMIC DNA]</scope>
    <source>
        <strain evidence="2 3">NSJ-18</strain>
    </source>
</reference>
<dbReference type="SUPFAM" id="SSF51182">
    <property type="entry name" value="RmlC-like cupins"/>
    <property type="match status" value="1"/>
</dbReference>
<evidence type="ECO:0000313" key="3">
    <source>
        <dbReference type="Proteomes" id="UP000609849"/>
    </source>
</evidence>
<dbReference type="PANTHER" id="PTHR43346:SF1">
    <property type="entry name" value="QUERCETIN 2,3-DIOXYGENASE-RELATED"/>
    <property type="match status" value="1"/>
</dbReference>
<dbReference type="Pfam" id="PF07883">
    <property type="entry name" value="Cupin_2"/>
    <property type="match status" value="1"/>
</dbReference>
<evidence type="ECO:0000259" key="1">
    <source>
        <dbReference type="Pfam" id="PF07883"/>
    </source>
</evidence>
<dbReference type="Gene3D" id="2.60.120.10">
    <property type="entry name" value="Jelly Rolls"/>
    <property type="match status" value="1"/>
</dbReference>
<name>A0ABR7JNV0_9FIRM</name>
<gene>
    <name evidence="2" type="ORF">H8923_07410</name>
</gene>
<dbReference type="InterPro" id="IPR052538">
    <property type="entry name" value="Flavonoid_dioxygenase-like"/>
</dbReference>
<evidence type="ECO:0000313" key="2">
    <source>
        <dbReference type="EMBL" id="MBC5996583.1"/>
    </source>
</evidence>
<dbReference type="RefSeq" id="WP_153926121.1">
    <property type="nucleotide sequence ID" value="NZ_JACRWE010000003.1"/>
</dbReference>
<dbReference type="InterPro" id="IPR013096">
    <property type="entry name" value="Cupin_2"/>
</dbReference>
<protein>
    <submittedName>
        <fullName evidence="2">Cupin domain-containing protein</fullName>
    </submittedName>
</protein>
<comment type="caution">
    <text evidence="2">The sequence shown here is derived from an EMBL/GenBank/DDBJ whole genome shotgun (WGS) entry which is preliminary data.</text>
</comment>
<sequence>MEDMHKNLLDGTLEQYNDAAVPKIPVFSGNDMTSEVYYFKPNQVLKMHRHPNGEQIFVFVKGSGTMIVADKEHHVKEGAMILVKAGEWHEITNGNENMVAVQITKVGAGAEFKDA</sequence>
<dbReference type="PANTHER" id="PTHR43346">
    <property type="entry name" value="LIGAND BINDING DOMAIN PROTEIN, PUTATIVE (AFU_ORTHOLOGUE AFUA_6G14370)-RELATED"/>
    <property type="match status" value="1"/>
</dbReference>
<dbReference type="EMBL" id="JACRWE010000003">
    <property type="protein sequence ID" value="MBC5996583.1"/>
    <property type="molecule type" value="Genomic_DNA"/>
</dbReference>
<keyword evidence="3" id="KW-1185">Reference proteome</keyword>
<proteinExistence type="predicted"/>